<evidence type="ECO:0000256" key="1">
    <source>
        <dbReference type="ARBA" id="ARBA00006432"/>
    </source>
</evidence>
<dbReference type="OrthoDB" id="10253115at2759"/>
<comment type="similarity">
    <text evidence="1">Belongs to the ATP-dependent AMP-binding enzyme family.</text>
</comment>
<name>T0Q9N6_SAPDV</name>
<dbReference type="GO" id="GO:0006631">
    <property type="term" value="P:fatty acid metabolic process"/>
    <property type="evidence" value="ECO:0007669"/>
    <property type="project" value="TreeGrafter"/>
</dbReference>
<dbReference type="STRING" id="1156394.T0Q9N6"/>
<dbReference type="AlphaFoldDB" id="T0Q9N6"/>
<reference evidence="4 5" key="1">
    <citation type="submission" date="2012-04" db="EMBL/GenBank/DDBJ databases">
        <title>The Genome Sequence of Saprolegnia declina VS20.</title>
        <authorList>
            <consortium name="The Broad Institute Genome Sequencing Platform"/>
            <person name="Russ C."/>
            <person name="Nusbaum C."/>
            <person name="Tyler B."/>
            <person name="van West P."/>
            <person name="Dieguez-Uribeondo J."/>
            <person name="de Bruijn I."/>
            <person name="Tripathy S."/>
            <person name="Jiang R."/>
            <person name="Young S.K."/>
            <person name="Zeng Q."/>
            <person name="Gargeya S."/>
            <person name="Fitzgerald M."/>
            <person name="Haas B."/>
            <person name="Abouelleil A."/>
            <person name="Alvarado L."/>
            <person name="Arachchi H.M."/>
            <person name="Berlin A."/>
            <person name="Chapman S.B."/>
            <person name="Goldberg J."/>
            <person name="Griggs A."/>
            <person name="Gujja S."/>
            <person name="Hansen M."/>
            <person name="Howarth C."/>
            <person name="Imamovic A."/>
            <person name="Larimer J."/>
            <person name="McCowen C."/>
            <person name="Montmayeur A."/>
            <person name="Murphy C."/>
            <person name="Neiman D."/>
            <person name="Pearson M."/>
            <person name="Priest M."/>
            <person name="Roberts A."/>
            <person name="Saif S."/>
            <person name="Shea T."/>
            <person name="Sisk P."/>
            <person name="Sykes S."/>
            <person name="Wortman J."/>
            <person name="Nusbaum C."/>
            <person name="Birren B."/>
        </authorList>
    </citation>
    <scope>NUCLEOTIDE SEQUENCE [LARGE SCALE GENOMIC DNA]</scope>
    <source>
        <strain evidence="4 5">VS20</strain>
    </source>
</reference>
<dbReference type="Gene3D" id="3.40.50.12780">
    <property type="entry name" value="N-terminal domain of ligase-like"/>
    <property type="match status" value="1"/>
</dbReference>
<evidence type="ECO:0000313" key="4">
    <source>
        <dbReference type="EMBL" id="EQC30195.1"/>
    </source>
</evidence>
<keyword evidence="5" id="KW-1185">Reference proteome</keyword>
<dbReference type="InterPro" id="IPR000873">
    <property type="entry name" value="AMP-dep_synth/lig_dom"/>
</dbReference>
<gene>
    <name evidence="4" type="ORF">SDRG_12047</name>
</gene>
<sequence length="300" mass="32592">MNHLLARGLRALPLRRMATTTRSASSIGDVLDGAVANLPHREALRVFSSGERDADLRMSYVELNKYVDELASGFIDLQLKHGDTIALWLPNNLEHVLAQFAAAKVGLTVASIDRSIATADELAYVLKDSKATALMYENKIERRDHASVALKVYEEQDRKSPLHTLITTSIDPTDGVLQFQHILVNALERHVVAGRRSQVDATTAAVIPYTSNNGQQPTRGTLLTHGDILKMAQELASSLKLTSNDKVAMSEVPAGFLVASVAAALKNAQVIVASVDRMEHALKVEKANVIGNTDGHFTRA</sequence>
<dbReference type="PANTHER" id="PTHR43201">
    <property type="entry name" value="ACYL-COA SYNTHETASE"/>
    <property type="match status" value="1"/>
</dbReference>
<dbReference type="VEuPathDB" id="FungiDB:SDRG_12047"/>
<dbReference type="GeneID" id="19952774"/>
<proteinExistence type="inferred from homology"/>
<dbReference type="SUPFAM" id="SSF56801">
    <property type="entry name" value="Acetyl-CoA synthetase-like"/>
    <property type="match status" value="1"/>
</dbReference>
<evidence type="ECO:0000259" key="3">
    <source>
        <dbReference type="Pfam" id="PF00501"/>
    </source>
</evidence>
<dbReference type="eggNOG" id="KOG1177">
    <property type="taxonomic scope" value="Eukaryota"/>
</dbReference>
<protein>
    <recommendedName>
        <fullName evidence="3">AMP-dependent synthetase/ligase domain-containing protein</fullName>
    </recommendedName>
</protein>
<dbReference type="GO" id="GO:0031956">
    <property type="term" value="F:medium-chain fatty acid-CoA ligase activity"/>
    <property type="evidence" value="ECO:0007669"/>
    <property type="project" value="TreeGrafter"/>
</dbReference>
<dbReference type="PANTHER" id="PTHR43201:SF5">
    <property type="entry name" value="MEDIUM-CHAIN ACYL-COA LIGASE ACSF2, MITOCHONDRIAL"/>
    <property type="match status" value="1"/>
</dbReference>
<dbReference type="OMA" id="KQDVRWS"/>
<dbReference type="InParanoid" id="T0Q9N6"/>
<keyword evidence="2" id="KW-0436">Ligase</keyword>
<accession>T0Q9N6</accession>
<dbReference type="InterPro" id="IPR042099">
    <property type="entry name" value="ANL_N_sf"/>
</dbReference>
<dbReference type="Proteomes" id="UP000030762">
    <property type="component" value="Unassembled WGS sequence"/>
</dbReference>
<dbReference type="Pfam" id="PF00501">
    <property type="entry name" value="AMP-binding"/>
    <property type="match status" value="1"/>
</dbReference>
<evidence type="ECO:0000313" key="5">
    <source>
        <dbReference type="Proteomes" id="UP000030762"/>
    </source>
</evidence>
<organism evidence="4 5">
    <name type="scientific">Saprolegnia diclina (strain VS20)</name>
    <dbReference type="NCBI Taxonomy" id="1156394"/>
    <lineage>
        <taxon>Eukaryota</taxon>
        <taxon>Sar</taxon>
        <taxon>Stramenopiles</taxon>
        <taxon>Oomycota</taxon>
        <taxon>Saprolegniomycetes</taxon>
        <taxon>Saprolegniales</taxon>
        <taxon>Saprolegniaceae</taxon>
        <taxon>Saprolegnia</taxon>
    </lineage>
</organism>
<feature type="domain" description="AMP-dependent synthetase/ligase" evidence="3">
    <location>
        <begin position="34"/>
        <end position="260"/>
    </location>
</feature>
<dbReference type="RefSeq" id="XP_008616327.1">
    <property type="nucleotide sequence ID" value="XM_008618105.1"/>
</dbReference>
<dbReference type="EMBL" id="JH767177">
    <property type="protein sequence ID" value="EQC30195.1"/>
    <property type="molecule type" value="Genomic_DNA"/>
</dbReference>
<evidence type="ECO:0000256" key="2">
    <source>
        <dbReference type="ARBA" id="ARBA00022598"/>
    </source>
</evidence>